<reference evidence="3 4" key="1">
    <citation type="journal article" date="2017" name="ISME J.">
        <title>Energy and carbon metabolisms in a deep terrestrial subsurface fluid microbial community.</title>
        <authorList>
            <person name="Momper L."/>
            <person name="Jungbluth S.P."/>
            <person name="Lee M.D."/>
            <person name="Amend J.P."/>
        </authorList>
    </citation>
    <scope>NUCLEOTIDE SEQUENCE [LARGE SCALE GENOMIC DNA]</scope>
    <source>
        <strain evidence="3">SURF_5</strain>
    </source>
</reference>
<keyword evidence="3" id="KW-0378">Hydrolase</keyword>
<dbReference type="AlphaFoldDB" id="A0A3A4P8I9"/>
<dbReference type="PANTHER" id="PTHR43283">
    <property type="entry name" value="BETA-LACTAMASE-RELATED"/>
    <property type="match status" value="1"/>
</dbReference>
<keyword evidence="1" id="KW-0812">Transmembrane</keyword>
<evidence type="ECO:0000313" key="3">
    <source>
        <dbReference type="EMBL" id="RJP24251.1"/>
    </source>
</evidence>
<dbReference type="InterPro" id="IPR001466">
    <property type="entry name" value="Beta-lactam-related"/>
</dbReference>
<dbReference type="InterPro" id="IPR012338">
    <property type="entry name" value="Beta-lactam/transpept-like"/>
</dbReference>
<proteinExistence type="predicted"/>
<gene>
    <name evidence="3" type="ORF">C4520_04415</name>
</gene>
<evidence type="ECO:0000313" key="4">
    <source>
        <dbReference type="Proteomes" id="UP000265882"/>
    </source>
</evidence>
<evidence type="ECO:0000256" key="1">
    <source>
        <dbReference type="SAM" id="Phobius"/>
    </source>
</evidence>
<sequence length="441" mass="49764">MIYLSPDFLWNVTKKGRRRNLNEKKNLSALPKILLIAAILMLGLIGFGVSKRENLQRMWNVYTFFDEDKRIENFHRMDRIMPARTIHHAGPAFQFQRNETELNPFYIFNGESKKVDDFLAETITTGLLVVKDDIIVTERYFHGVSKDSLCTSMSVAKSFVSALVGIAIDDGLIAGVEKAITDYVPKLKGSGYEGVPIKHVLQMSSGVKFNEEYDNQSSDINTMFLKIFGLGQPIDDYMAKIRPEFPSGTTSYYRSCDTQALGMLISAVTGKSVSTYLEEKIWSKIGMEHDAFWCTDLSGTELSFAFLNATVRDYARFGRLYLHNGNWNGSQIVSEKWVRESVTPDDPNLQPGPKPESYEISFGNFGYQYQWWIPEHSDGEFMAIGVWGQYIYVSPKDNLVIVKTSVDPHFADNNYEHDEETAAVCRAIAQGLRSGGSAGTI</sequence>
<organism evidence="3 4">
    <name type="scientific">Abyssobacteria bacterium (strain SURF_5)</name>
    <dbReference type="NCBI Taxonomy" id="2093360"/>
    <lineage>
        <taxon>Bacteria</taxon>
        <taxon>Pseudomonadati</taxon>
        <taxon>Candidatus Hydrogenedentota</taxon>
        <taxon>Candidatus Abyssobacteria</taxon>
    </lineage>
</organism>
<dbReference type="Pfam" id="PF00144">
    <property type="entry name" value="Beta-lactamase"/>
    <property type="match status" value="1"/>
</dbReference>
<accession>A0A3A4P8I9</accession>
<dbReference type="SUPFAM" id="SSF56601">
    <property type="entry name" value="beta-lactamase/transpeptidase-like"/>
    <property type="match status" value="1"/>
</dbReference>
<comment type="caution">
    <text evidence="3">The sequence shown here is derived from an EMBL/GenBank/DDBJ whole genome shotgun (WGS) entry which is preliminary data.</text>
</comment>
<dbReference type="Gene3D" id="3.40.710.10">
    <property type="entry name" value="DD-peptidase/beta-lactamase superfamily"/>
    <property type="match status" value="1"/>
</dbReference>
<evidence type="ECO:0000259" key="2">
    <source>
        <dbReference type="Pfam" id="PF00144"/>
    </source>
</evidence>
<dbReference type="PANTHER" id="PTHR43283:SF14">
    <property type="entry name" value="BLL8153 PROTEIN"/>
    <property type="match status" value="1"/>
</dbReference>
<dbReference type="EMBL" id="QZKU01000038">
    <property type="protein sequence ID" value="RJP24251.1"/>
    <property type="molecule type" value="Genomic_DNA"/>
</dbReference>
<keyword evidence="1" id="KW-0472">Membrane</keyword>
<feature type="domain" description="Beta-lactamase-related" evidence="2">
    <location>
        <begin position="122"/>
        <end position="410"/>
    </location>
</feature>
<feature type="transmembrane region" description="Helical" evidence="1">
    <location>
        <begin position="29"/>
        <end position="49"/>
    </location>
</feature>
<dbReference type="Proteomes" id="UP000265882">
    <property type="component" value="Unassembled WGS sequence"/>
</dbReference>
<dbReference type="InterPro" id="IPR050789">
    <property type="entry name" value="Diverse_Enzym_Activities"/>
</dbReference>
<dbReference type="GO" id="GO:0016787">
    <property type="term" value="F:hydrolase activity"/>
    <property type="evidence" value="ECO:0007669"/>
    <property type="project" value="UniProtKB-KW"/>
</dbReference>
<name>A0A3A4P8I9_ABYX5</name>
<protein>
    <submittedName>
        <fullName evidence="3">Class C beta-lactamase-related serine hydrolase</fullName>
    </submittedName>
</protein>
<keyword evidence="1" id="KW-1133">Transmembrane helix</keyword>